<evidence type="ECO:0000256" key="7">
    <source>
        <dbReference type="ARBA" id="ARBA00035421"/>
    </source>
</evidence>
<dbReference type="OrthoDB" id="5542239at2759"/>
<evidence type="ECO:0000256" key="4">
    <source>
        <dbReference type="ARBA" id="ARBA00023128"/>
    </source>
</evidence>
<dbReference type="InterPro" id="IPR016939">
    <property type="entry name" value="Ribosomal_mS23_fun"/>
</dbReference>
<dbReference type="EMBL" id="KV428103">
    <property type="protein sequence ID" value="KZT36626.1"/>
    <property type="molecule type" value="Genomic_DNA"/>
</dbReference>
<evidence type="ECO:0000256" key="3">
    <source>
        <dbReference type="ARBA" id="ARBA00022980"/>
    </source>
</evidence>
<dbReference type="GO" id="GO:0003735">
    <property type="term" value="F:structural constituent of ribosome"/>
    <property type="evidence" value="ECO:0007669"/>
    <property type="project" value="InterPro"/>
</dbReference>
<proteinExistence type="inferred from homology"/>
<dbReference type="PANTHER" id="PTHR37799">
    <property type="entry name" value="37S RIBOSOMAL PROTEIN S25, MITOCHONDRIAL"/>
    <property type="match status" value="1"/>
</dbReference>
<dbReference type="CDD" id="cd23701">
    <property type="entry name" value="At1g26750"/>
    <property type="match status" value="1"/>
</dbReference>
<dbReference type="GO" id="GO:0005763">
    <property type="term" value="C:mitochondrial small ribosomal subunit"/>
    <property type="evidence" value="ECO:0007669"/>
    <property type="project" value="InterPro"/>
</dbReference>
<feature type="region of interest" description="Disordered" evidence="8">
    <location>
        <begin position="89"/>
        <end position="124"/>
    </location>
</feature>
<evidence type="ECO:0000256" key="6">
    <source>
        <dbReference type="ARBA" id="ARBA00035137"/>
    </source>
</evidence>
<protein>
    <recommendedName>
        <fullName evidence="6">Small ribosomal subunit protein mS23</fullName>
    </recommendedName>
    <alternativeName>
        <fullName evidence="7">37S ribosomal protein S25, mitochondrial</fullName>
    </alternativeName>
</protein>
<dbReference type="Pfam" id="PF13741">
    <property type="entry name" value="MRP-S25"/>
    <property type="match status" value="1"/>
</dbReference>
<dbReference type="InterPro" id="IPR059242">
    <property type="entry name" value="mS23_dom"/>
</dbReference>
<dbReference type="Proteomes" id="UP000076798">
    <property type="component" value="Unassembled WGS sequence"/>
</dbReference>
<comment type="subcellular location">
    <subcellularLocation>
        <location evidence="1">Mitochondrion</location>
    </subcellularLocation>
</comment>
<evidence type="ECO:0000256" key="1">
    <source>
        <dbReference type="ARBA" id="ARBA00004173"/>
    </source>
</evidence>
<accession>A0A166BQ71</accession>
<evidence type="ECO:0000256" key="5">
    <source>
        <dbReference type="ARBA" id="ARBA00023274"/>
    </source>
</evidence>
<keyword evidence="4" id="KW-0496">Mitochondrion</keyword>
<dbReference type="STRING" id="1314776.A0A166BQ71"/>
<name>A0A166BQ71_9AGAM</name>
<evidence type="ECO:0000256" key="2">
    <source>
        <dbReference type="ARBA" id="ARBA00009864"/>
    </source>
</evidence>
<reference evidence="9 10" key="1">
    <citation type="journal article" date="2016" name="Mol. Biol. Evol.">
        <title>Comparative Genomics of Early-Diverging Mushroom-Forming Fungi Provides Insights into the Origins of Lignocellulose Decay Capabilities.</title>
        <authorList>
            <person name="Nagy L.G."/>
            <person name="Riley R."/>
            <person name="Tritt A."/>
            <person name="Adam C."/>
            <person name="Daum C."/>
            <person name="Floudas D."/>
            <person name="Sun H."/>
            <person name="Yadav J.S."/>
            <person name="Pangilinan J."/>
            <person name="Larsson K.H."/>
            <person name="Matsuura K."/>
            <person name="Barry K."/>
            <person name="Labutti K."/>
            <person name="Kuo R."/>
            <person name="Ohm R.A."/>
            <person name="Bhattacharya S.S."/>
            <person name="Shirouzu T."/>
            <person name="Yoshinaga Y."/>
            <person name="Martin F.M."/>
            <person name="Grigoriev I.V."/>
            <person name="Hibbett D.S."/>
        </authorList>
    </citation>
    <scope>NUCLEOTIDE SEQUENCE [LARGE SCALE GENOMIC DNA]</scope>
    <source>
        <strain evidence="9 10">HHB10207 ss-3</strain>
    </source>
</reference>
<sequence length="333" mass="38149">MRYLVPSFVQYTRTSELRNLTGRRRGCIPDQETNFRRRASYHWSPTSTASSSSKMVRRIACQVHRAASRLLAAKLIPHEPSWLQAVVQHPPIPLPPRSTPSRTGYDTKPTSPRKLRQPPKPRPEEIVYLEDKVRRQFFRDHPFEAFRPRDLVEKGKIRDEHPVRGKEWVRLRQRGIRPSSEEAVRFVVNLHENHNMPLPLAYETGVAQFQALRSEFELTRAFAAYEARTYGAQFGLSESELHFKKEIAALKTWQYNVETDEGAAAARKRWKAIADSPVDPGTWSQGQDYVRLWKNGIRPEYTALVAAEPPATDATADFLGVTKKSTPPPEAQS</sequence>
<dbReference type="AlphaFoldDB" id="A0A166BQ71"/>
<keyword evidence="5" id="KW-0687">Ribonucleoprotein</keyword>
<organism evidence="9 10">
    <name type="scientific">Sistotremastrum suecicum HHB10207 ss-3</name>
    <dbReference type="NCBI Taxonomy" id="1314776"/>
    <lineage>
        <taxon>Eukaryota</taxon>
        <taxon>Fungi</taxon>
        <taxon>Dikarya</taxon>
        <taxon>Basidiomycota</taxon>
        <taxon>Agaricomycotina</taxon>
        <taxon>Agaricomycetes</taxon>
        <taxon>Sistotremastrales</taxon>
        <taxon>Sistotremastraceae</taxon>
        <taxon>Sistotremastrum</taxon>
    </lineage>
</organism>
<comment type="similarity">
    <text evidence="2">Belongs to the mitochondrion-specific ribosomal protein mS23 family.</text>
</comment>
<evidence type="ECO:0000313" key="10">
    <source>
        <dbReference type="Proteomes" id="UP000076798"/>
    </source>
</evidence>
<keyword evidence="3" id="KW-0689">Ribosomal protein</keyword>
<gene>
    <name evidence="9" type="ORF">SISSUDRAFT_56221</name>
</gene>
<evidence type="ECO:0000313" key="9">
    <source>
        <dbReference type="EMBL" id="KZT36626.1"/>
    </source>
</evidence>
<evidence type="ECO:0000256" key="8">
    <source>
        <dbReference type="SAM" id="MobiDB-lite"/>
    </source>
</evidence>
<dbReference type="PANTHER" id="PTHR37799:SF1">
    <property type="entry name" value="SMALL RIBOSOMAL SUBUNIT PROTEIN MS23"/>
    <property type="match status" value="1"/>
</dbReference>
<keyword evidence="10" id="KW-1185">Reference proteome</keyword>